<gene>
    <name evidence="3" type="ORF">PsYK624_028240</name>
</gene>
<evidence type="ECO:0000256" key="1">
    <source>
        <dbReference type="SAM" id="MobiDB-lite"/>
    </source>
</evidence>
<feature type="compositionally biased region" description="Basic and acidic residues" evidence="1">
    <location>
        <begin position="81"/>
        <end position="90"/>
    </location>
</feature>
<evidence type="ECO:0000313" key="3">
    <source>
        <dbReference type="EMBL" id="GJE86743.1"/>
    </source>
</evidence>
<evidence type="ECO:0000256" key="2">
    <source>
        <dbReference type="SAM" id="Phobius"/>
    </source>
</evidence>
<dbReference type="OrthoDB" id="2756573at2759"/>
<reference evidence="3 4" key="1">
    <citation type="submission" date="2021-08" db="EMBL/GenBank/DDBJ databases">
        <title>Draft Genome Sequence of Phanerochaete sordida strain YK-624.</title>
        <authorList>
            <person name="Mori T."/>
            <person name="Dohra H."/>
            <person name="Suzuki T."/>
            <person name="Kawagishi H."/>
            <person name="Hirai H."/>
        </authorList>
    </citation>
    <scope>NUCLEOTIDE SEQUENCE [LARGE SCALE GENOMIC DNA]</scope>
    <source>
        <strain evidence="3 4">YK-624</strain>
    </source>
</reference>
<organism evidence="3 4">
    <name type="scientific">Phanerochaete sordida</name>
    <dbReference type="NCBI Taxonomy" id="48140"/>
    <lineage>
        <taxon>Eukaryota</taxon>
        <taxon>Fungi</taxon>
        <taxon>Dikarya</taxon>
        <taxon>Basidiomycota</taxon>
        <taxon>Agaricomycotina</taxon>
        <taxon>Agaricomycetes</taxon>
        <taxon>Polyporales</taxon>
        <taxon>Phanerochaetaceae</taxon>
        <taxon>Phanerochaete</taxon>
    </lineage>
</organism>
<proteinExistence type="predicted"/>
<dbReference type="AlphaFoldDB" id="A0A9P3LA84"/>
<dbReference type="EMBL" id="BPQB01000004">
    <property type="protein sequence ID" value="GJE86743.1"/>
    <property type="molecule type" value="Genomic_DNA"/>
</dbReference>
<feature type="compositionally biased region" description="Acidic residues" evidence="1">
    <location>
        <begin position="92"/>
        <end position="104"/>
    </location>
</feature>
<sequence>MASLIAGSNYISFFVSPLTSVLISRFLLDLRRVAHQNAGSLASSVCLTSELPSLGSLPNSNDNVSFRRMLLQDSHLLDSMDAKPEEKGVGEADTDLEETLEGYDSEYRASTSCA</sequence>
<protein>
    <submittedName>
        <fullName evidence="3">Uncharacterized protein</fullName>
    </submittedName>
</protein>
<feature type="transmembrane region" description="Helical" evidence="2">
    <location>
        <begin position="6"/>
        <end position="28"/>
    </location>
</feature>
<name>A0A9P3LA84_9APHY</name>
<keyword evidence="2" id="KW-0812">Transmembrane</keyword>
<dbReference type="Proteomes" id="UP000703269">
    <property type="component" value="Unassembled WGS sequence"/>
</dbReference>
<feature type="region of interest" description="Disordered" evidence="1">
    <location>
        <begin position="81"/>
        <end position="114"/>
    </location>
</feature>
<keyword evidence="2" id="KW-0472">Membrane</keyword>
<keyword evidence="2" id="KW-1133">Transmembrane helix</keyword>
<comment type="caution">
    <text evidence="3">The sequence shown here is derived from an EMBL/GenBank/DDBJ whole genome shotgun (WGS) entry which is preliminary data.</text>
</comment>
<accession>A0A9P3LA84</accession>
<evidence type="ECO:0000313" key="4">
    <source>
        <dbReference type="Proteomes" id="UP000703269"/>
    </source>
</evidence>
<keyword evidence="4" id="KW-1185">Reference proteome</keyword>